<dbReference type="PANTHER" id="PTHR12305">
    <property type="entry name" value="PHOSPHATASE WITH HOMOLOGY TO TENSIN"/>
    <property type="match status" value="1"/>
</dbReference>
<evidence type="ECO:0000256" key="1">
    <source>
        <dbReference type="ARBA" id="ARBA00022801"/>
    </source>
</evidence>
<dbReference type="InterPro" id="IPR051281">
    <property type="entry name" value="Dual-spec_lipid-protein_phosph"/>
</dbReference>
<reference evidence="4 5" key="1">
    <citation type="submission" date="2019-03" db="EMBL/GenBank/DDBJ databases">
        <title>Single cell metagenomics reveals metabolic interactions within the superorganism composed of flagellate Streblomastix strix and complex community of Bacteroidetes bacteria on its surface.</title>
        <authorList>
            <person name="Treitli S.C."/>
            <person name="Kolisko M."/>
            <person name="Husnik F."/>
            <person name="Keeling P."/>
            <person name="Hampl V."/>
        </authorList>
    </citation>
    <scope>NUCLEOTIDE SEQUENCE [LARGE SCALE GENOMIC DNA]</scope>
    <source>
        <strain evidence="4">ST1C</strain>
    </source>
</reference>
<dbReference type="InterPro" id="IPR016130">
    <property type="entry name" value="Tyr_Pase_AS"/>
</dbReference>
<evidence type="ECO:0000259" key="3">
    <source>
        <dbReference type="PROSITE" id="PS51181"/>
    </source>
</evidence>
<dbReference type="PROSITE" id="PS50056">
    <property type="entry name" value="TYR_PHOSPHATASE_2"/>
    <property type="match status" value="1"/>
</dbReference>
<feature type="domain" description="Tyrosine specific protein phosphatases" evidence="2">
    <location>
        <begin position="103"/>
        <end position="167"/>
    </location>
</feature>
<proteinExistence type="predicted"/>
<dbReference type="PANTHER" id="PTHR12305:SF60">
    <property type="entry name" value="PHOSPHATIDYLINOSITOL 3,4,5-TRISPHOSPHATE 3-PHOSPHATASE TPTE2-RELATED"/>
    <property type="match status" value="1"/>
</dbReference>
<dbReference type="PROSITE" id="PS51181">
    <property type="entry name" value="PPASE_TENSIN"/>
    <property type="match status" value="1"/>
</dbReference>
<dbReference type="EMBL" id="SNRW01018185">
    <property type="protein sequence ID" value="KAA6367579.1"/>
    <property type="molecule type" value="Genomic_DNA"/>
</dbReference>
<dbReference type="Pfam" id="PF00782">
    <property type="entry name" value="DSPc"/>
    <property type="match status" value="1"/>
</dbReference>
<dbReference type="SUPFAM" id="SSF52799">
    <property type="entry name" value="(Phosphotyrosine protein) phosphatases II"/>
    <property type="match status" value="1"/>
</dbReference>
<dbReference type="SMART" id="SM00404">
    <property type="entry name" value="PTPc_motif"/>
    <property type="match status" value="1"/>
</dbReference>
<dbReference type="Gene3D" id="3.90.190.10">
    <property type="entry name" value="Protein tyrosine phosphatase superfamily"/>
    <property type="match status" value="1"/>
</dbReference>
<evidence type="ECO:0000313" key="4">
    <source>
        <dbReference type="EMBL" id="KAA6367579.1"/>
    </source>
</evidence>
<dbReference type="InterPro" id="IPR000387">
    <property type="entry name" value="Tyr_Pase_dom"/>
</dbReference>
<name>A0A5J4UAR2_9EUKA</name>
<evidence type="ECO:0000259" key="2">
    <source>
        <dbReference type="PROSITE" id="PS50056"/>
    </source>
</evidence>
<dbReference type="Proteomes" id="UP000324800">
    <property type="component" value="Unassembled WGS sequence"/>
</dbReference>
<comment type="caution">
    <text evidence="4">The sequence shown here is derived from an EMBL/GenBank/DDBJ whole genome shotgun (WGS) entry which is preliminary data.</text>
</comment>
<protein>
    <submittedName>
        <fullName evidence="4">Uncharacterized protein</fullName>
    </submittedName>
</protein>
<dbReference type="AlphaFoldDB" id="A0A5J4UAR2"/>
<dbReference type="InterPro" id="IPR003595">
    <property type="entry name" value="Tyr_Pase_cat"/>
</dbReference>
<accession>A0A5J4UAR2</accession>
<evidence type="ECO:0000313" key="5">
    <source>
        <dbReference type="Proteomes" id="UP000324800"/>
    </source>
</evidence>
<dbReference type="InterPro" id="IPR029021">
    <property type="entry name" value="Prot-tyrosine_phosphatase-like"/>
</dbReference>
<keyword evidence="1" id="KW-0378">Hydrolase</keyword>
<dbReference type="CDD" id="cd14497">
    <property type="entry name" value="PTP_PTEN-like"/>
    <property type="match status" value="1"/>
</dbReference>
<dbReference type="GO" id="GO:0005829">
    <property type="term" value="C:cytosol"/>
    <property type="evidence" value="ECO:0007669"/>
    <property type="project" value="TreeGrafter"/>
</dbReference>
<dbReference type="InterPro" id="IPR029023">
    <property type="entry name" value="Tensin_phosphatase"/>
</dbReference>
<dbReference type="InterPro" id="IPR000340">
    <property type="entry name" value="Dual-sp_phosphatase_cat-dom"/>
</dbReference>
<feature type="domain" description="Phosphatase tensin-type" evidence="3">
    <location>
        <begin position="19"/>
        <end position="192"/>
    </location>
</feature>
<dbReference type="PROSITE" id="PS00383">
    <property type="entry name" value="TYR_PHOSPHATASE_1"/>
    <property type="match status" value="1"/>
</dbReference>
<dbReference type="GO" id="GO:0016314">
    <property type="term" value="F:phosphatidylinositol-3,4,5-trisphosphate 3-phosphatase activity"/>
    <property type="evidence" value="ECO:0007669"/>
    <property type="project" value="TreeGrafter"/>
</dbReference>
<gene>
    <name evidence="4" type="ORF">EZS28_036894</name>
</gene>
<dbReference type="OrthoDB" id="16692at2759"/>
<sequence length="260" mass="30077">MSSVHPLDFIRKIVSHGRKRLVINQFNLDITYITDRIIAMGKPSSGAESLYRNKLKDVADFLNTYHKDHYQVINLSQDQYDYSELNQNVQEFGFGDHHAPFLSDLFGIMQVMNNWLAAEKENIIAIHCKAGKGRTGAVICSYLLYSGQFIDSEECMDFFRIQRSQRVDGGGGIEVESQRRYVRYISEILKREIYPQSEPVKLNKIIITFSVNAKPTKVILKDITKETEEQASFKPVLRIIQQNRLVYDSRWGIIKSIIYI</sequence>
<organism evidence="4 5">
    <name type="scientific">Streblomastix strix</name>
    <dbReference type="NCBI Taxonomy" id="222440"/>
    <lineage>
        <taxon>Eukaryota</taxon>
        <taxon>Metamonada</taxon>
        <taxon>Preaxostyla</taxon>
        <taxon>Oxymonadida</taxon>
        <taxon>Streblomastigidae</taxon>
        <taxon>Streblomastix</taxon>
    </lineage>
</organism>